<keyword evidence="2" id="KW-0560">Oxidoreductase</keyword>
<dbReference type="PANTHER" id="PTHR43580:SF2">
    <property type="entry name" value="CYTOKINE-LIKE NUCLEAR FACTOR N-PAC"/>
    <property type="match status" value="1"/>
</dbReference>
<dbReference type="InterPro" id="IPR029154">
    <property type="entry name" value="HIBADH-like_NADP-bd"/>
</dbReference>
<evidence type="ECO:0000259" key="6">
    <source>
        <dbReference type="Pfam" id="PF14833"/>
    </source>
</evidence>
<evidence type="ECO:0000313" key="7">
    <source>
        <dbReference type="EMBL" id="TCO58527.1"/>
    </source>
</evidence>
<dbReference type="InterPro" id="IPR051265">
    <property type="entry name" value="HIBADH-related_NP60_sf"/>
</dbReference>
<dbReference type="PANTHER" id="PTHR43580">
    <property type="entry name" value="OXIDOREDUCTASE GLYR1-RELATED"/>
    <property type="match status" value="1"/>
</dbReference>
<proteinExistence type="inferred from homology"/>
<dbReference type="Gene3D" id="1.10.1040.10">
    <property type="entry name" value="N-(1-d-carboxylethyl)-l-norvaline Dehydrogenase, domain 2"/>
    <property type="match status" value="1"/>
</dbReference>
<evidence type="ECO:0000313" key="8">
    <source>
        <dbReference type="Proteomes" id="UP000295680"/>
    </source>
</evidence>
<name>A0A4R2JIF4_9PSEU</name>
<feature type="domain" description="3-hydroxyisobutyrate dehydrogenase-like NAD-binding" evidence="6">
    <location>
        <begin position="156"/>
        <end position="273"/>
    </location>
</feature>
<dbReference type="InterPro" id="IPR013328">
    <property type="entry name" value="6PGD_dom2"/>
</dbReference>
<comment type="caution">
    <text evidence="7">The sequence shown here is derived from an EMBL/GenBank/DDBJ whole genome shotgun (WGS) entry which is preliminary data.</text>
</comment>
<evidence type="ECO:0000259" key="5">
    <source>
        <dbReference type="Pfam" id="PF03446"/>
    </source>
</evidence>
<keyword evidence="8" id="KW-1185">Reference proteome</keyword>
<dbReference type="InterPro" id="IPR015815">
    <property type="entry name" value="HIBADH-related"/>
</dbReference>
<evidence type="ECO:0000256" key="1">
    <source>
        <dbReference type="ARBA" id="ARBA00009080"/>
    </source>
</evidence>
<evidence type="ECO:0000256" key="2">
    <source>
        <dbReference type="ARBA" id="ARBA00023002"/>
    </source>
</evidence>
<protein>
    <submittedName>
        <fullName evidence="7">3-hydroxyisobutyrate dehydrogenase</fullName>
    </submittedName>
</protein>
<feature type="domain" description="6-phosphogluconate dehydrogenase NADP-binding" evidence="5">
    <location>
        <begin position="3"/>
        <end position="150"/>
    </location>
</feature>
<dbReference type="SUPFAM" id="SSF51735">
    <property type="entry name" value="NAD(P)-binding Rossmann-fold domains"/>
    <property type="match status" value="1"/>
</dbReference>
<dbReference type="SUPFAM" id="SSF48179">
    <property type="entry name" value="6-phosphogluconate dehydrogenase C-terminal domain-like"/>
    <property type="match status" value="1"/>
</dbReference>
<dbReference type="GO" id="GO:0050661">
    <property type="term" value="F:NADP binding"/>
    <property type="evidence" value="ECO:0007669"/>
    <property type="project" value="InterPro"/>
</dbReference>
<dbReference type="InterPro" id="IPR008927">
    <property type="entry name" value="6-PGluconate_DH-like_C_sf"/>
</dbReference>
<dbReference type="Pfam" id="PF03446">
    <property type="entry name" value="NAD_binding_2"/>
    <property type="match status" value="1"/>
</dbReference>
<dbReference type="OrthoDB" id="3185659at2"/>
<dbReference type="InterPro" id="IPR006115">
    <property type="entry name" value="6PGDH_NADP-bd"/>
</dbReference>
<dbReference type="PIRSF" id="PIRSF000103">
    <property type="entry name" value="HIBADH"/>
    <property type="match status" value="1"/>
</dbReference>
<feature type="active site" evidence="4">
    <location>
        <position position="162"/>
    </location>
</feature>
<organism evidence="7 8">
    <name type="scientific">Actinocrispum wychmicini</name>
    <dbReference type="NCBI Taxonomy" id="1213861"/>
    <lineage>
        <taxon>Bacteria</taxon>
        <taxon>Bacillati</taxon>
        <taxon>Actinomycetota</taxon>
        <taxon>Actinomycetes</taxon>
        <taxon>Pseudonocardiales</taxon>
        <taxon>Pseudonocardiaceae</taxon>
        <taxon>Actinocrispum</taxon>
    </lineage>
</organism>
<dbReference type="GO" id="GO:0016491">
    <property type="term" value="F:oxidoreductase activity"/>
    <property type="evidence" value="ECO:0007669"/>
    <property type="project" value="UniProtKB-KW"/>
</dbReference>
<comment type="similarity">
    <text evidence="1">Belongs to the HIBADH-related family.</text>
</comment>
<sequence length="280" mass="29341">MRVALLGTGIMGTGMAKNIARAGIPIKAWNRSKARAEPLAEHGVTVTDTAAEAVDGADVVITMLHDADSVESVIKNVTLGPETVWAQMSTVGIAGTARLAALSDRFVDAPVLGTKKPAEDGTLVVMASGPAELKDKVTPVFEAVSSRLMWIADEPGAASKLKLVINGWMQCVLAGVAQTVAFAEAVGVDPRLFLDTIRGQASDSLIAQGKGAAMIARDFAPTFALDGLEKDTDLIAQAIKDSGVDASVITAILNVTRRARDLGHGDEDMAAIYYAFRPDR</sequence>
<dbReference type="Gene3D" id="3.40.50.720">
    <property type="entry name" value="NAD(P)-binding Rossmann-like Domain"/>
    <property type="match status" value="1"/>
</dbReference>
<reference evidence="7 8" key="1">
    <citation type="submission" date="2019-03" db="EMBL/GenBank/DDBJ databases">
        <title>Genomic Encyclopedia of Type Strains, Phase IV (KMG-IV): sequencing the most valuable type-strain genomes for metagenomic binning, comparative biology and taxonomic classification.</title>
        <authorList>
            <person name="Goeker M."/>
        </authorList>
    </citation>
    <scope>NUCLEOTIDE SEQUENCE [LARGE SCALE GENOMIC DNA]</scope>
    <source>
        <strain evidence="7 8">DSM 45934</strain>
    </source>
</reference>
<dbReference type="Pfam" id="PF14833">
    <property type="entry name" value="NAD_binding_11"/>
    <property type="match status" value="1"/>
</dbReference>
<evidence type="ECO:0000256" key="3">
    <source>
        <dbReference type="ARBA" id="ARBA00023027"/>
    </source>
</evidence>
<dbReference type="AlphaFoldDB" id="A0A4R2JIF4"/>
<dbReference type="RefSeq" id="WP_132119331.1">
    <property type="nucleotide sequence ID" value="NZ_SLWS01000005.1"/>
</dbReference>
<keyword evidence="3" id="KW-0520">NAD</keyword>
<accession>A0A4R2JIF4</accession>
<gene>
    <name evidence="7" type="ORF">EV192_105597</name>
</gene>
<dbReference type="EMBL" id="SLWS01000005">
    <property type="protein sequence ID" value="TCO58527.1"/>
    <property type="molecule type" value="Genomic_DNA"/>
</dbReference>
<evidence type="ECO:0000256" key="4">
    <source>
        <dbReference type="PIRSR" id="PIRSR000103-1"/>
    </source>
</evidence>
<dbReference type="Proteomes" id="UP000295680">
    <property type="component" value="Unassembled WGS sequence"/>
</dbReference>
<dbReference type="GO" id="GO:0051287">
    <property type="term" value="F:NAD binding"/>
    <property type="evidence" value="ECO:0007669"/>
    <property type="project" value="InterPro"/>
</dbReference>
<dbReference type="InterPro" id="IPR036291">
    <property type="entry name" value="NAD(P)-bd_dom_sf"/>
</dbReference>